<gene>
    <name evidence="1" type="ORF">LSUB1_G006148</name>
</gene>
<proteinExistence type="predicted"/>
<organism evidence="1 2">
    <name type="scientific">Lachnellula subtilissima</name>
    <dbReference type="NCBI Taxonomy" id="602034"/>
    <lineage>
        <taxon>Eukaryota</taxon>
        <taxon>Fungi</taxon>
        <taxon>Dikarya</taxon>
        <taxon>Ascomycota</taxon>
        <taxon>Pezizomycotina</taxon>
        <taxon>Leotiomycetes</taxon>
        <taxon>Helotiales</taxon>
        <taxon>Lachnaceae</taxon>
        <taxon>Lachnellula</taxon>
    </lineage>
</organism>
<name>A0A8H8RJS0_9HELO</name>
<accession>A0A8H8RJS0</accession>
<dbReference type="OrthoDB" id="4194555at2759"/>
<evidence type="ECO:0000313" key="2">
    <source>
        <dbReference type="Proteomes" id="UP000462212"/>
    </source>
</evidence>
<keyword evidence="2" id="KW-1185">Reference proteome</keyword>
<protein>
    <submittedName>
        <fullName evidence="1">Uncharacterized protein</fullName>
    </submittedName>
</protein>
<reference evidence="1 2" key="1">
    <citation type="submission" date="2018-05" db="EMBL/GenBank/DDBJ databases">
        <title>Genome sequencing and assembly of the regulated plant pathogen Lachnellula willkommii and related sister species for the development of diagnostic species identification markers.</title>
        <authorList>
            <person name="Giroux E."/>
            <person name="Bilodeau G."/>
        </authorList>
    </citation>
    <scope>NUCLEOTIDE SEQUENCE [LARGE SCALE GENOMIC DNA]</scope>
    <source>
        <strain evidence="1 2">CBS 197.66</strain>
    </source>
</reference>
<dbReference type="AlphaFoldDB" id="A0A8H8RJS0"/>
<comment type="caution">
    <text evidence="1">The sequence shown here is derived from an EMBL/GenBank/DDBJ whole genome shotgun (WGS) entry which is preliminary data.</text>
</comment>
<dbReference type="EMBL" id="QGMJ01000616">
    <property type="protein sequence ID" value="TVY34650.1"/>
    <property type="molecule type" value="Genomic_DNA"/>
</dbReference>
<evidence type="ECO:0000313" key="1">
    <source>
        <dbReference type="EMBL" id="TVY34650.1"/>
    </source>
</evidence>
<dbReference type="Proteomes" id="UP000462212">
    <property type="component" value="Unassembled WGS sequence"/>
</dbReference>
<sequence>MSDATFPSKRRKTRHNLTMATRNNGEHPFSPFHSQLLYPAVADPIQTNPRAPEPAPRGTLCSNRQTPSQIEYSEVVVVPFKPEIYGINPEPALSGSLQGSVMLQDKGMRVFQGYGHRIKKFAMSFEFDEYKLANPPLKSDQEAITSFWGIYRWPYQKYNRYAQLEGLEQTADETRTMAKALRFITSARELGLSIDGGLGWLAGPDINQRVLERGEKPTVFGDSRFIAEPKTKKNNKASRSSDLMASLNHSSVWAANERMLQEAGYEGEALDASMRVLMETEDVTAISSTTNPPFDRYLSPLTLEGFRRAARTPRSLDNGPMTVTTATAEDYAQLAPLISDDEDISNEELQLSTTTSYVNGSKFKTENCPLKPNDLTNAQREMLLEIEWAQRAFMQSYAIAVIDNPFTFRNIESLTIARLPNRHLPLLRREDFWDSLPALKKLSLAIIPDWRDVVKLPTSWVQDNKIAPSQSVSGVYQLLHEQISHRKNITTLHFEWLCGGEYADGLFSRNQHILAAPLVSKAMDMVNRVHTPSVLMLPHVKHLSMKNCWASPHIMGKFIISLKKAALQSLTLDSVSLTAPVALNAQPQPLTGHAANPHNAQQLAGQQAAANHLMANFQGAMVAPNPNAALAPVAPAALGLAALQLPPPVVNIVPITPMEWLVPRTSSWSHLIDTITPGTTLAAIRHDREMGPEPEGRGPTKLKKLEFKSCGYIRLPLDFDQTVLDHPDVQAPQIHAIAKRANDIECHMMKPMDSALGVIVNHMAPAEVATLENAWHMTVGGLANSELALEARLDGISNAGRGRFDGLIEVASTSSSNR</sequence>